<keyword evidence="7 9" id="KW-0378">Hydrolase</keyword>
<reference evidence="12 13" key="1">
    <citation type="submission" date="2018-06" db="EMBL/GenBank/DDBJ databases">
        <authorList>
            <consortium name="Pathogen Informatics"/>
            <person name="Doyle S."/>
        </authorList>
    </citation>
    <scope>NUCLEOTIDE SEQUENCE [LARGE SCALE GENOMIC DNA]</scope>
    <source>
        <strain evidence="12 13">NCTC10723</strain>
    </source>
</reference>
<dbReference type="Proteomes" id="UP000255328">
    <property type="component" value="Unassembled WGS sequence"/>
</dbReference>
<evidence type="ECO:0000259" key="11">
    <source>
        <dbReference type="PROSITE" id="PS50142"/>
    </source>
</evidence>
<dbReference type="InterPro" id="IPR000999">
    <property type="entry name" value="RNase_III_dom"/>
</dbReference>
<keyword evidence="8 9" id="KW-0694">RNA-binding</keyword>
<dbReference type="PROSITE" id="PS50142">
    <property type="entry name" value="RNASE_3_2"/>
    <property type="match status" value="1"/>
</dbReference>
<organism evidence="12 13">
    <name type="scientific">Fusobacterium necrogenes</name>
    <dbReference type="NCBI Taxonomy" id="858"/>
    <lineage>
        <taxon>Bacteria</taxon>
        <taxon>Fusobacteriati</taxon>
        <taxon>Fusobacteriota</taxon>
        <taxon>Fusobacteriia</taxon>
        <taxon>Fusobacteriales</taxon>
        <taxon>Fusobacteriaceae</taxon>
        <taxon>Fusobacterium</taxon>
    </lineage>
</organism>
<evidence type="ECO:0000313" key="13">
    <source>
        <dbReference type="Proteomes" id="UP000255328"/>
    </source>
</evidence>
<evidence type="ECO:0000256" key="2">
    <source>
        <dbReference type="ARBA" id="ARBA00010183"/>
    </source>
</evidence>
<dbReference type="Gene3D" id="1.10.1520.10">
    <property type="entry name" value="Ribonuclease III domain"/>
    <property type="match status" value="1"/>
</dbReference>
<dbReference type="InterPro" id="IPR011907">
    <property type="entry name" value="RNase_III"/>
</dbReference>
<dbReference type="GO" id="GO:0005737">
    <property type="term" value="C:cytoplasm"/>
    <property type="evidence" value="ECO:0007669"/>
    <property type="project" value="UniProtKB-SubCell"/>
</dbReference>
<dbReference type="InterPro" id="IPR014720">
    <property type="entry name" value="dsRBD_dom"/>
</dbReference>
<dbReference type="Pfam" id="PF00035">
    <property type="entry name" value="dsrm"/>
    <property type="match status" value="1"/>
</dbReference>
<name>A0A377GW25_9FUSO</name>
<dbReference type="Gene3D" id="3.30.160.20">
    <property type="match status" value="1"/>
</dbReference>
<dbReference type="AlphaFoldDB" id="A0A377GW25"/>
<feature type="domain" description="DRBM" evidence="10">
    <location>
        <begin position="161"/>
        <end position="234"/>
    </location>
</feature>
<dbReference type="GO" id="GO:0046872">
    <property type="term" value="F:metal ion binding"/>
    <property type="evidence" value="ECO:0007669"/>
    <property type="project" value="UniProtKB-KW"/>
</dbReference>
<dbReference type="GO" id="GO:0008033">
    <property type="term" value="P:tRNA processing"/>
    <property type="evidence" value="ECO:0007669"/>
    <property type="project" value="UniProtKB-KW"/>
</dbReference>
<dbReference type="SMART" id="SM00535">
    <property type="entry name" value="RIBOc"/>
    <property type="match status" value="1"/>
</dbReference>
<evidence type="ECO:0000256" key="1">
    <source>
        <dbReference type="ARBA" id="ARBA00000109"/>
    </source>
</evidence>
<dbReference type="SUPFAM" id="SSF54768">
    <property type="entry name" value="dsRNA-binding domain-like"/>
    <property type="match status" value="1"/>
</dbReference>
<dbReference type="GO" id="GO:0004525">
    <property type="term" value="F:ribonuclease III activity"/>
    <property type="evidence" value="ECO:0007669"/>
    <property type="project" value="UniProtKB-UniRule"/>
</dbReference>
<dbReference type="HAMAP" id="MF_00104">
    <property type="entry name" value="RNase_III"/>
    <property type="match status" value="1"/>
</dbReference>
<dbReference type="EC" id="3.1.26.3" evidence="9"/>
<keyword evidence="9" id="KW-0460">Magnesium</keyword>
<comment type="similarity">
    <text evidence="2">Belongs to the ribonuclease III family.</text>
</comment>
<protein>
    <recommendedName>
        <fullName evidence="9">Ribonuclease 3</fullName>
        <ecNumber evidence="9">3.1.26.3</ecNumber>
    </recommendedName>
    <alternativeName>
        <fullName evidence="9">Ribonuclease III</fullName>
        <shortName evidence="9">RNase III</shortName>
    </alternativeName>
</protein>
<feature type="domain" description="RNase III" evidence="11">
    <location>
        <begin position="5"/>
        <end position="134"/>
    </location>
</feature>
<evidence type="ECO:0000313" key="12">
    <source>
        <dbReference type="EMBL" id="STO30741.1"/>
    </source>
</evidence>
<evidence type="ECO:0000259" key="10">
    <source>
        <dbReference type="PROSITE" id="PS50137"/>
    </source>
</evidence>
<keyword evidence="9" id="KW-0699">rRNA-binding</keyword>
<keyword evidence="9" id="KW-0479">Metal-binding</keyword>
<evidence type="ECO:0000256" key="3">
    <source>
        <dbReference type="ARBA" id="ARBA00022552"/>
    </source>
</evidence>
<sequence>MKKNYLDFEKNLGYSFKNKELLKNSLIHRSFGNEHRRYKKISNERLELLGDAVLDLVVTEYLYRSYANSTEGDLAKVKSMVVSEPVLAGISKKLQVGKYLLLSRGEELTGGRERSSILGDAFEAILGAIYMDSNFETAKEFVLTHIKNLIDTVDSNEEILDFKTILQEYSQKIYRVIPEYVVVKEIGPDHQKMFEIEAKINNGIDEEQSDIGTGKNKKTAEQAAAKALCKKLGVKIHETL</sequence>
<dbReference type="SMART" id="SM00358">
    <property type="entry name" value="DSRM"/>
    <property type="match status" value="1"/>
</dbReference>
<evidence type="ECO:0000256" key="8">
    <source>
        <dbReference type="ARBA" id="ARBA00022884"/>
    </source>
</evidence>
<feature type="binding site" evidence="9">
    <location>
        <position position="123"/>
    </location>
    <ligand>
        <name>Mg(2+)</name>
        <dbReference type="ChEBI" id="CHEBI:18420"/>
    </ligand>
</feature>
<feature type="binding site" evidence="9">
    <location>
        <position position="120"/>
    </location>
    <ligand>
        <name>Mg(2+)</name>
        <dbReference type="ChEBI" id="CHEBI:18420"/>
    </ligand>
</feature>
<comment type="catalytic activity">
    <reaction evidence="1 9">
        <text>Endonucleolytic cleavage to 5'-phosphomonoester.</text>
        <dbReference type="EC" id="3.1.26.3"/>
    </reaction>
</comment>
<dbReference type="GO" id="GO:0006364">
    <property type="term" value="P:rRNA processing"/>
    <property type="evidence" value="ECO:0007669"/>
    <property type="project" value="UniProtKB-UniRule"/>
</dbReference>
<dbReference type="PANTHER" id="PTHR11207:SF0">
    <property type="entry name" value="RIBONUCLEASE 3"/>
    <property type="match status" value="1"/>
</dbReference>
<dbReference type="NCBIfam" id="TIGR02191">
    <property type="entry name" value="RNaseIII"/>
    <property type="match status" value="1"/>
</dbReference>
<keyword evidence="13" id="KW-1185">Reference proteome</keyword>
<feature type="active site" evidence="9">
    <location>
        <position position="123"/>
    </location>
</feature>
<dbReference type="FunFam" id="1.10.1520.10:FF:000001">
    <property type="entry name" value="Ribonuclease 3"/>
    <property type="match status" value="1"/>
</dbReference>
<keyword evidence="6 9" id="KW-0255">Endonuclease</keyword>
<dbReference type="EMBL" id="UGGU01000003">
    <property type="protein sequence ID" value="STO30741.1"/>
    <property type="molecule type" value="Genomic_DNA"/>
</dbReference>
<dbReference type="CDD" id="cd00593">
    <property type="entry name" value="RIBOc"/>
    <property type="match status" value="1"/>
</dbReference>
<dbReference type="PROSITE" id="PS50137">
    <property type="entry name" value="DS_RBD"/>
    <property type="match status" value="1"/>
</dbReference>
<dbReference type="GO" id="GO:0019843">
    <property type="term" value="F:rRNA binding"/>
    <property type="evidence" value="ECO:0007669"/>
    <property type="project" value="UniProtKB-KW"/>
</dbReference>
<accession>A0A377GW25</accession>
<feature type="active site" evidence="9">
    <location>
        <position position="51"/>
    </location>
</feature>
<keyword evidence="9" id="KW-0819">tRNA processing</keyword>
<evidence type="ECO:0000256" key="6">
    <source>
        <dbReference type="ARBA" id="ARBA00022759"/>
    </source>
</evidence>
<evidence type="ECO:0000256" key="7">
    <source>
        <dbReference type="ARBA" id="ARBA00022801"/>
    </source>
</evidence>
<keyword evidence="9" id="KW-0963">Cytoplasm</keyword>
<dbReference type="GO" id="GO:0010468">
    <property type="term" value="P:regulation of gene expression"/>
    <property type="evidence" value="ECO:0007669"/>
    <property type="project" value="TreeGrafter"/>
</dbReference>
<dbReference type="GO" id="GO:0006397">
    <property type="term" value="P:mRNA processing"/>
    <property type="evidence" value="ECO:0007669"/>
    <property type="project" value="UniProtKB-UniRule"/>
</dbReference>
<dbReference type="OrthoDB" id="9805026at2"/>
<comment type="subunit">
    <text evidence="9">Homodimer.</text>
</comment>
<keyword evidence="4 9" id="KW-0507">mRNA processing</keyword>
<dbReference type="GO" id="GO:0003725">
    <property type="term" value="F:double-stranded RNA binding"/>
    <property type="evidence" value="ECO:0007669"/>
    <property type="project" value="TreeGrafter"/>
</dbReference>
<comment type="subcellular location">
    <subcellularLocation>
        <location evidence="9">Cytoplasm</location>
    </subcellularLocation>
</comment>
<gene>
    <name evidence="9 12" type="primary">rnc</name>
    <name evidence="12" type="ORF">NCTC10723_00170</name>
</gene>
<feature type="binding site" evidence="9">
    <location>
        <position position="47"/>
    </location>
    <ligand>
        <name>Mg(2+)</name>
        <dbReference type="ChEBI" id="CHEBI:18420"/>
    </ligand>
</feature>
<dbReference type="RefSeq" id="WP_115268437.1">
    <property type="nucleotide sequence ID" value="NZ_CASFEE010000004.1"/>
</dbReference>
<evidence type="ECO:0000256" key="4">
    <source>
        <dbReference type="ARBA" id="ARBA00022664"/>
    </source>
</evidence>
<keyword evidence="3 9" id="KW-0698">rRNA processing</keyword>
<evidence type="ECO:0000256" key="5">
    <source>
        <dbReference type="ARBA" id="ARBA00022722"/>
    </source>
</evidence>
<dbReference type="Pfam" id="PF14622">
    <property type="entry name" value="Ribonucleas_3_3"/>
    <property type="match status" value="1"/>
</dbReference>
<comment type="function">
    <text evidence="9">Digests double-stranded RNA. Involved in the processing of primary rRNA transcript to yield the immediate precursors to the large and small rRNAs (23S and 16S). Processes some mRNAs, and tRNAs when they are encoded in the rRNA operon. Processes pre-crRNA and tracrRNA of type II CRISPR loci if present in the organism.</text>
</comment>
<comment type="cofactor">
    <cofactor evidence="9">
        <name>Mg(2+)</name>
        <dbReference type="ChEBI" id="CHEBI:18420"/>
    </cofactor>
</comment>
<dbReference type="SUPFAM" id="SSF69065">
    <property type="entry name" value="RNase III domain-like"/>
    <property type="match status" value="1"/>
</dbReference>
<keyword evidence="5 9" id="KW-0540">Nuclease</keyword>
<proteinExistence type="inferred from homology"/>
<dbReference type="InterPro" id="IPR036389">
    <property type="entry name" value="RNase_III_sf"/>
</dbReference>
<dbReference type="CDD" id="cd10845">
    <property type="entry name" value="DSRM_RNAse_III_family"/>
    <property type="match status" value="1"/>
</dbReference>
<dbReference type="PANTHER" id="PTHR11207">
    <property type="entry name" value="RIBONUCLEASE III"/>
    <property type="match status" value="1"/>
</dbReference>
<evidence type="ECO:0000256" key="9">
    <source>
        <dbReference type="HAMAP-Rule" id="MF_00104"/>
    </source>
</evidence>